<name>A0A4R0PG08_9SPHI</name>
<feature type="chain" id="PRO_5020528582" description="Outer membrane efflux protein" evidence="1">
    <location>
        <begin position="21"/>
        <end position="383"/>
    </location>
</feature>
<evidence type="ECO:0008006" key="4">
    <source>
        <dbReference type="Google" id="ProtNLM"/>
    </source>
</evidence>
<keyword evidence="1" id="KW-0732">Signal</keyword>
<gene>
    <name evidence="2" type="ORF">EZ456_23770</name>
</gene>
<evidence type="ECO:0000256" key="1">
    <source>
        <dbReference type="SAM" id="SignalP"/>
    </source>
</evidence>
<reference evidence="2 3" key="1">
    <citation type="submission" date="2019-02" db="EMBL/GenBank/DDBJ databases">
        <title>Pedobacter sp. RP-3-21 sp. nov., isolated from Arctic soil.</title>
        <authorList>
            <person name="Dahal R.H."/>
        </authorList>
    </citation>
    <scope>NUCLEOTIDE SEQUENCE [LARGE SCALE GENOMIC DNA]</scope>
    <source>
        <strain evidence="2 3">RP-3-21</strain>
    </source>
</reference>
<accession>A0A4R0PG08</accession>
<dbReference type="OrthoDB" id="9823988at2"/>
<sequence length="383" mass="43341">MKRTFLSLFSILTIIFVASAQQDSSKVLTLNLDKLLVLERSIKYNDSISNKKIKDLEARITNLNIPKSLKSANIIKFKNDIAALQNRYIAGEEILNHIVRETNSFNLSYQTLVMQNDFSALVNPANFPEFTSSLSNSLNSLKDKKPIPDITSNLSNLTTSLPFMSNPLVTNGLSIASFFIAKYNDKRKFGIDEFNKMTCVLDFTSATDDNYKVSVQRILYLRDKIDKYNAGVKEFFDLYLNTIDFKDGYTQYSTQKNLNASDFLKPKREQLFNSILSDTTSIGIVASSTDKDDNIVYHIEQIKFFVAEYESIIREIGGSIDSYSTFHENLERAVQNSCLGVKVVAEPKLVIMKKNIENVQKAFKVVAEQNVIPAKLKMTLLGL</sequence>
<comment type="caution">
    <text evidence="2">The sequence shown here is derived from an EMBL/GenBank/DDBJ whole genome shotgun (WGS) entry which is preliminary data.</text>
</comment>
<protein>
    <recommendedName>
        <fullName evidence="4">Outer membrane efflux protein</fullName>
    </recommendedName>
</protein>
<organism evidence="2 3">
    <name type="scientific">Pedobacter psychrodurus</name>
    <dbReference type="NCBI Taxonomy" id="2530456"/>
    <lineage>
        <taxon>Bacteria</taxon>
        <taxon>Pseudomonadati</taxon>
        <taxon>Bacteroidota</taxon>
        <taxon>Sphingobacteriia</taxon>
        <taxon>Sphingobacteriales</taxon>
        <taxon>Sphingobacteriaceae</taxon>
        <taxon>Pedobacter</taxon>
    </lineage>
</organism>
<evidence type="ECO:0000313" key="3">
    <source>
        <dbReference type="Proteomes" id="UP000293925"/>
    </source>
</evidence>
<dbReference type="EMBL" id="SJSO01000034">
    <property type="protein sequence ID" value="TCD16970.1"/>
    <property type="molecule type" value="Genomic_DNA"/>
</dbReference>
<keyword evidence="3" id="KW-1185">Reference proteome</keyword>
<feature type="signal peptide" evidence="1">
    <location>
        <begin position="1"/>
        <end position="20"/>
    </location>
</feature>
<dbReference type="RefSeq" id="WP_131534536.1">
    <property type="nucleotide sequence ID" value="NZ_SJSO01000034.1"/>
</dbReference>
<proteinExistence type="predicted"/>
<evidence type="ECO:0000313" key="2">
    <source>
        <dbReference type="EMBL" id="TCD16970.1"/>
    </source>
</evidence>
<dbReference type="AlphaFoldDB" id="A0A4R0PG08"/>
<dbReference type="Proteomes" id="UP000293925">
    <property type="component" value="Unassembled WGS sequence"/>
</dbReference>